<name>A0A0B2UM46_9MICR</name>
<dbReference type="InParanoid" id="A0A0B2UM46"/>
<dbReference type="InterPro" id="IPR000289">
    <property type="entry name" value="Ribosomal_eS28"/>
</dbReference>
<accession>A0A0B2UM46</accession>
<dbReference type="FunCoup" id="A0A0B2UM46">
    <property type="interactions" value="150"/>
</dbReference>
<dbReference type="SUPFAM" id="SSF50249">
    <property type="entry name" value="Nucleic acid-binding proteins"/>
    <property type="match status" value="1"/>
</dbReference>
<dbReference type="AlphaFoldDB" id="A0A0B2UM46"/>
<dbReference type="GO" id="GO:0022627">
    <property type="term" value="C:cytosolic small ribosomal subunit"/>
    <property type="evidence" value="ECO:0007669"/>
    <property type="project" value="TreeGrafter"/>
</dbReference>
<dbReference type="Proteomes" id="UP000031056">
    <property type="component" value="Unassembled WGS sequence"/>
</dbReference>
<dbReference type="Gene3D" id="2.40.50.140">
    <property type="entry name" value="Nucleic acid-binding proteins"/>
    <property type="match status" value="1"/>
</dbReference>
<evidence type="ECO:0000256" key="1">
    <source>
        <dbReference type="ARBA" id="ARBA00005943"/>
    </source>
</evidence>
<reference evidence="4 5" key="1">
    <citation type="journal article" date="2014" name="MBio">
        <title>The Ordospora colligata genome; evolution of extreme reduction in microsporidia and host-to-parasite horizontal gene transfer.</title>
        <authorList>
            <person name="Pombert J.-F."/>
            <person name="Haag K.L."/>
            <person name="Beidas S."/>
            <person name="Ebert D."/>
            <person name="Keeling P.J."/>
        </authorList>
    </citation>
    <scope>NUCLEOTIDE SEQUENCE [LARGE SCALE GENOMIC DNA]</scope>
    <source>
        <strain evidence="4 5">OC4</strain>
    </source>
</reference>
<sequence>MDTGAEVTYFGKVIQVLGRTGGSGMLTQVKIELLHNKRTIQRAVKGSVFDGDIVEILECEREHRRTR</sequence>
<protein>
    <submittedName>
        <fullName evidence="4">Ribosomal protein S28</fullName>
    </submittedName>
</protein>
<comment type="similarity">
    <text evidence="1">Belongs to the eukaryotic ribosomal protein eS28 family.</text>
</comment>
<dbReference type="GO" id="GO:0000028">
    <property type="term" value="P:ribosomal small subunit assembly"/>
    <property type="evidence" value="ECO:0007669"/>
    <property type="project" value="TreeGrafter"/>
</dbReference>
<evidence type="ECO:0000313" key="5">
    <source>
        <dbReference type="Proteomes" id="UP000031056"/>
    </source>
</evidence>
<dbReference type="PANTHER" id="PTHR10769">
    <property type="entry name" value="40S RIBOSOMAL PROTEIN S28"/>
    <property type="match status" value="1"/>
</dbReference>
<dbReference type="PANTHER" id="PTHR10769:SF3">
    <property type="entry name" value="SMALL RIBOSOMAL SUBUNIT PROTEIN ES28"/>
    <property type="match status" value="1"/>
</dbReference>
<organism evidence="4 5">
    <name type="scientific">Ordospora colligata OC4</name>
    <dbReference type="NCBI Taxonomy" id="1354746"/>
    <lineage>
        <taxon>Eukaryota</taxon>
        <taxon>Fungi</taxon>
        <taxon>Fungi incertae sedis</taxon>
        <taxon>Microsporidia</taxon>
        <taxon>Ordosporidae</taxon>
        <taxon>Ordospora</taxon>
    </lineage>
</organism>
<keyword evidence="5" id="KW-1185">Reference proteome</keyword>
<dbReference type="GO" id="GO:0030490">
    <property type="term" value="P:maturation of SSU-rRNA"/>
    <property type="evidence" value="ECO:0007669"/>
    <property type="project" value="TreeGrafter"/>
</dbReference>
<evidence type="ECO:0000256" key="2">
    <source>
        <dbReference type="ARBA" id="ARBA00022980"/>
    </source>
</evidence>
<dbReference type="Pfam" id="PF01200">
    <property type="entry name" value="Ribosomal_S28e"/>
    <property type="match status" value="1"/>
</dbReference>
<dbReference type="EMBL" id="JOKQ01000002">
    <property type="protein sequence ID" value="KHN70324.1"/>
    <property type="molecule type" value="Genomic_DNA"/>
</dbReference>
<evidence type="ECO:0000313" key="4">
    <source>
        <dbReference type="EMBL" id="KHN70324.1"/>
    </source>
</evidence>
<dbReference type="STRING" id="1354746.A0A0B2UM46"/>
<dbReference type="GO" id="GO:0003735">
    <property type="term" value="F:structural constituent of ribosome"/>
    <property type="evidence" value="ECO:0007669"/>
    <property type="project" value="InterPro"/>
</dbReference>
<dbReference type="InterPro" id="IPR012340">
    <property type="entry name" value="NA-bd_OB-fold"/>
</dbReference>
<keyword evidence="2 4" id="KW-0689">Ribosomal protein</keyword>
<dbReference type="RefSeq" id="XP_014564366.1">
    <property type="nucleotide sequence ID" value="XM_014708880.1"/>
</dbReference>
<keyword evidence="3" id="KW-0687">Ribonucleoprotein</keyword>
<comment type="caution">
    <text evidence="4">The sequence shown here is derived from an EMBL/GenBank/DDBJ whole genome shotgun (WGS) entry which is preliminary data.</text>
</comment>
<dbReference type="GO" id="GO:0006412">
    <property type="term" value="P:translation"/>
    <property type="evidence" value="ECO:0007669"/>
    <property type="project" value="InterPro"/>
</dbReference>
<dbReference type="VEuPathDB" id="MicrosporidiaDB:M896_021630"/>
<dbReference type="OrthoDB" id="10258930at2759"/>
<dbReference type="HOGENOM" id="CLU_178987_2_2_1"/>
<dbReference type="GeneID" id="26261258"/>
<proteinExistence type="inferred from homology"/>
<gene>
    <name evidence="4" type="ORF">M896_021630</name>
</gene>
<evidence type="ECO:0000256" key="3">
    <source>
        <dbReference type="ARBA" id="ARBA00023274"/>
    </source>
</evidence>